<name>A0ABN0ZBY1_9ACTN</name>
<dbReference type="Pfam" id="PF00109">
    <property type="entry name" value="ketoacyl-synt"/>
    <property type="match status" value="1"/>
</dbReference>
<dbReference type="PROSITE" id="PS52004">
    <property type="entry name" value="KS3_2"/>
    <property type="match status" value="1"/>
</dbReference>
<proteinExistence type="inferred from homology"/>
<dbReference type="InterPro" id="IPR020841">
    <property type="entry name" value="PKS_Beta-ketoAc_synthase_dom"/>
</dbReference>
<comment type="caution">
    <text evidence="5">The sequence shown here is derived from an EMBL/GenBank/DDBJ whole genome shotgun (WGS) entry which is preliminary data.</text>
</comment>
<dbReference type="PANTHER" id="PTHR11712">
    <property type="entry name" value="POLYKETIDE SYNTHASE-RELATED"/>
    <property type="match status" value="1"/>
</dbReference>
<comment type="similarity">
    <text evidence="1 3">Belongs to the thiolase-like superfamily. Beta-ketoacyl-ACP synthases family.</text>
</comment>
<keyword evidence="2 3" id="KW-0808">Transferase</keyword>
<dbReference type="InterPro" id="IPR014030">
    <property type="entry name" value="Ketoacyl_synth_N"/>
</dbReference>
<dbReference type="InterPro" id="IPR016039">
    <property type="entry name" value="Thiolase-like"/>
</dbReference>
<dbReference type="RefSeq" id="WP_344083832.1">
    <property type="nucleotide sequence ID" value="NZ_BAAAHB010000001.1"/>
</dbReference>
<dbReference type="SMART" id="SM00825">
    <property type="entry name" value="PKS_KS"/>
    <property type="match status" value="1"/>
</dbReference>
<dbReference type="CDD" id="cd00834">
    <property type="entry name" value="KAS_I_II"/>
    <property type="match status" value="1"/>
</dbReference>
<feature type="domain" description="Ketosynthase family 3 (KS3)" evidence="4">
    <location>
        <begin position="4"/>
        <end position="409"/>
    </location>
</feature>
<dbReference type="EMBL" id="BAAAHB010000001">
    <property type="protein sequence ID" value="GAA0442707.1"/>
    <property type="molecule type" value="Genomic_DNA"/>
</dbReference>
<reference evidence="5 6" key="1">
    <citation type="journal article" date="2019" name="Int. J. Syst. Evol. Microbiol.">
        <title>The Global Catalogue of Microorganisms (GCM) 10K type strain sequencing project: providing services to taxonomists for standard genome sequencing and annotation.</title>
        <authorList>
            <consortium name="The Broad Institute Genomics Platform"/>
            <consortium name="The Broad Institute Genome Sequencing Center for Infectious Disease"/>
            <person name="Wu L."/>
            <person name="Ma J."/>
        </authorList>
    </citation>
    <scope>NUCLEOTIDE SEQUENCE [LARGE SCALE GENOMIC DNA]</scope>
    <source>
        <strain evidence="5 6">JCM 10649</strain>
    </source>
</reference>
<gene>
    <name evidence="5" type="primary">fabF_2</name>
    <name evidence="5" type="ORF">GCM10009544_01820</name>
</gene>
<evidence type="ECO:0000256" key="2">
    <source>
        <dbReference type="ARBA" id="ARBA00022679"/>
    </source>
</evidence>
<keyword evidence="6" id="KW-1185">Reference proteome</keyword>
<organism evidence="5 6">
    <name type="scientific">Streptomyces stramineus</name>
    <dbReference type="NCBI Taxonomy" id="173861"/>
    <lineage>
        <taxon>Bacteria</taxon>
        <taxon>Bacillati</taxon>
        <taxon>Actinomycetota</taxon>
        <taxon>Actinomycetes</taxon>
        <taxon>Kitasatosporales</taxon>
        <taxon>Streptomycetaceae</taxon>
        <taxon>Streptomyces</taxon>
    </lineage>
</organism>
<dbReference type="Gene3D" id="3.40.47.10">
    <property type="match status" value="2"/>
</dbReference>
<evidence type="ECO:0000256" key="1">
    <source>
        <dbReference type="ARBA" id="ARBA00008467"/>
    </source>
</evidence>
<dbReference type="InterPro" id="IPR000794">
    <property type="entry name" value="Beta-ketoacyl_synthase"/>
</dbReference>
<dbReference type="SUPFAM" id="SSF53901">
    <property type="entry name" value="Thiolase-like"/>
    <property type="match status" value="2"/>
</dbReference>
<dbReference type="NCBIfam" id="NF005589">
    <property type="entry name" value="PRK07314.1"/>
    <property type="match status" value="1"/>
</dbReference>
<protein>
    <submittedName>
        <fullName evidence="5">Beta-ketoacyl-ACP synthase II</fullName>
    </submittedName>
</protein>
<dbReference type="Proteomes" id="UP001499895">
    <property type="component" value="Unassembled WGS sequence"/>
</dbReference>
<evidence type="ECO:0000313" key="6">
    <source>
        <dbReference type="Proteomes" id="UP001499895"/>
    </source>
</evidence>
<evidence type="ECO:0000259" key="4">
    <source>
        <dbReference type="PROSITE" id="PS52004"/>
    </source>
</evidence>
<dbReference type="PANTHER" id="PTHR11712:SF347">
    <property type="entry name" value="BETA KETOACYL-ACYL CARRIER PROTEIN SYNTHASE"/>
    <property type="match status" value="1"/>
</dbReference>
<dbReference type="InterPro" id="IPR014031">
    <property type="entry name" value="Ketoacyl_synth_C"/>
</dbReference>
<evidence type="ECO:0000313" key="5">
    <source>
        <dbReference type="EMBL" id="GAA0442707.1"/>
    </source>
</evidence>
<sequence length="413" mass="41548">MTGRPRVVVTGLGVRTSAGGGVAQMWDALCAPRSCARGITGFDPEGLPVRIACEIPDFSPVGYLSAKEAARTDRSTQLAVCAATDALTDAGLRERTGGPRWAVVTGSANGGEATREAALLDADARGHGRPRASHVPAYMANAGAAMLSLLYGITGPGLCFSTACASGGHAVGEGAQLIRTGAADVVLAGAHEACVTPTIVLAFAKSGSLARDNGDPARASRPFDRDRSGFVLAEGAAFLILESWSAARARGANVRAELVGYGRTSDAHHLTAPLPDGAGAAACMRQALADAQLTPRDVAHVHAHGTATELGDLAEARALAAVFGAGAVPVTSSKAVLGHAIGAAGAIAAVVATLSVRWRAAPPVANLDALDPRCEIDAVRGGVRDLPAGPVVCNSFGFGGHNTCLVLAPGPEG</sequence>
<evidence type="ECO:0000256" key="3">
    <source>
        <dbReference type="RuleBase" id="RU003694"/>
    </source>
</evidence>
<dbReference type="Pfam" id="PF02801">
    <property type="entry name" value="Ketoacyl-synt_C"/>
    <property type="match status" value="1"/>
</dbReference>
<accession>A0ABN0ZBY1</accession>